<dbReference type="InterPro" id="IPR006685">
    <property type="entry name" value="MscS_channel_2nd"/>
</dbReference>
<sequence>MQAYADFWMEWQTRIVELPWIDIGVAVLIALLVFAFRKLFTKYIFRFILKMTHQSRSQLFTNVLVSFERPIRMFFAVFGIYLALLYLPIPWDSMTIINRLYGSILIVLAAWGTYKLLNTSSMLFNPMVKRLEGKEDNMLVPFLSRVLRIIIVALAFTIILSSWGFNINGFVAGLGLGGLAFALAAQDMVANFIGGIIIVVERPFKRGDWIYTPTVEGIVEDISFRSTKVRTFADSIVIVPNNTLAHEAITNWSEMRKREIDMTLGIEYQTPREQVLQLRERLEEMLNNRDDIDKELILVQFKEFNSSSLDLWVYCFTKTTAFLEWAEIKEELNLEIIRILQEEGVQFAYPTQSIYIEKASEENYYMSDNN</sequence>
<dbReference type="InterPro" id="IPR023408">
    <property type="entry name" value="MscS_beta-dom_sf"/>
</dbReference>
<feature type="transmembrane region" description="Helical" evidence="7">
    <location>
        <begin position="171"/>
        <end position="200"/>
    </location>
</feature>
<feature type="transmembrane region" description="Helical" evidence="7">
    <location>
        <begin position="101"/>
        <end position="125"/>
    </location>
</feature>
<dbReference type="Pfam" id="PF21082">
    <property type="entry name" value="MS_channel_3rd"/>
    <property type="match status" value="1"/>
</dbReference>
<evidence type="ECO:0000256" key="4">
    <source>
        <dbReference type="ARBA" id="ARBA00022692"/>
    </source>
</evidence>
<dbReference type="InterPro" id="IPR049278">
    <property type="entry name" value="MS_channel_C"/>
</dbReference>
<dbReference type="GO" id="GO:0055085">
    <property type="term" value="P:transmembrane transport"/>
    <property type="evidence" value="ECO:0007669"/>
    <property type="project" value="InterPro"/>
</dbReference>
<feature type="transmembrane region" description="Helical" evidence="7">
    <location>
        <begin position="71"/>
        <end position="89"/>
    </location>
</feature>
<dbReference type="InterPro" id="IPR010920">
    <property type="entry name" value="LSM_dom_sf"/>
</dbReference>
<dbReference type="GO" id="GO:0005886">
    <property type="term" value="C:plasma membrane"/>
    <property type="evidence" value="ECO:0007669"/>
    <property type="project" value="UniProtKB-SubCell"/>
</dbReference>
<proteinExistence type="inferred from homology"/>
<dbReference type="Gene3D" id="2.30.30.60">
    <property type="match status" value="1"/>
</dbReference>
<organism evidence="11 12">
    <name type="scientific">Marinococcus luteus</name>
    <dbReference type="NCBI Taxonomy" id="1122204"/>
    <lineage>
        <taxon>Bacteria</taxon>
        <taxon>Bacillati</taxon>
        <taxon>Bacillota</taxon>
        <taxon>Bacilli</taxon>
        <taxon>Bacillales</taxon>
        <taxon>Bacillaceae</taxon>
        <taxon>Marinococcus</taxon>
    </lineage>
</organism>
<dbReference type="PANTHER" id="PTHR43634">
    <property type="entry name" value="OW CONDUCTANCE MECHANOSENSITIVE CHANNEL"/>
    <property type="match status" value="1"/>
</dbReference>
<evidence type="ECO:0000313" key="11">
    <source>
        <dbReference type="EMBL" id="SDW01147.1"/>
    </source>
</evidence>
<evidence type="ECO:0000259" key="8">
    <source>
        <dbReference type="Pfam" id="PF00924"/>
    </source>
</evidence>
<keyword evidence="3" id="KW-1003">Cell membrane</keyword>
<gene>
    <name evidence="11" type="ORF">SAMN05421781_0104</name>
</gene>
<evidence type="ECO:0000256" key="2">
    <source>
        <dbReference type="ARBA" id="ARBA00008017"/>
    </source>
</evidence>
<dbReference type="InterPro" id="IPR049142">
    <property type="entry name" value="MS_channel_1st"/>
</dbReference>
<dbReference type="SUPFAM" id="SSF82689">
    <property type="entry name" value="Mechanosensitive channel protein MscS (YggB), C-terminal domain"/>
    <property type="match status" value="1"/>
</dbReference>
<dbReference type="AlphaFoldDB" id="A0A1H2Q1X8"/>
<dbReference type="InterPro" id="IPR011066">
    <property type="entry name" value="MscS_channel_C_sf"/>
</dbReference>
<dbReference type="InterPro" id="IPR011014">
    <property type="entry name" value="MscS_channel_TM-2"/>
</dbReference>
<dbReference type="PANTHER" id="PTHR43634:SF2">
    <property type="entry name" value="LOW CONDUCTANCE MECHANOSENSITIVE CHANNEL YNAI"/>
    <property type="match status" value="1"/>
</dbReference>
<dbReference type="Proteomes" id="UP000199488">
    <property type="component" value="Unassembled WGS sequence"/>
</dbReference>
<dbReference type="Gene3D" id="3.30.70.100">
    <property type="match status" value="1"/>
</dbReference>
<feature type="domain" description="Mechanosensitive ion channel MscS" evidence="8">
    <location>
        <begin position="187"/>
        <end position="253"/>
    </location>
</feature>
<dbReference type="Pfam" id="PF00924">
    <property type="entry name" value="MS_channel_2nd"/>
    <property type="match status" value="1"/>
</dbReference>
<dbReference type="STRING" id="1122204.SAMN05421781_0104"/>
<evidence type="ECO:0000259" key="10">
    <source>
        <dbReference type="Pfam" id="PF21088"/>
    </source>
</evidence>
<evidence type="ECO:0000256" key="7">
    <source>
        <dbReference type="SAM" id="Phobius"/>
    </source>
</evidence>
<feature type="transmembrane region" description="Helical" evidence="7">
    <location>
        <begin position="20"/>
        <end position="40"/>
    </location>
</feature>
<evidence type="ECO:0000256" key="1">
    <source>
        <dbReference type="ARBA" id="ARBA00004651"/>
    </source>
</evidence>
<evidence type="ECO:0000256" key="3">
    <source>
        <dbReference type="ARBA" id="ARBA00022475"/>
    </source>
</evidence>
<keyword evidence="5 7" id="KW-1133">Transmembrane helix</keyword>
<evidence type="ECO:0000259" key="9">
    <source>
        <dbReference type="Pfam" id="PF21082"/>
    </source>
</evidence>
<keyword evidence="6 7" id="KW-0472">Membrane</keyword>
<protein>
    <submittedName>
        <fullName evidence="11">MscS family membrane protein</fullName>
    </submittedName>
</protein>
<accession>A0A1H2Q1X8</accession>
<dbReference type="InterPro" id="IPR045042">
    <property type="entry name" value="YnaI-like"/>
</dbReference>
<feature type="transmembrane region" description="Helical" evidence="7">
    <location>
        <begin position="146"/>
        <end position="165"/>
    </location>
</feature>
<dbReference type="SUPFAM" id="SSF50182">
    <property type="entry name" value="Sm-like ribonucleoproteins"/>
    <property type="match status" value="1"/>
</dbReference>
<dbReference type="SUPFAM" id="SSF82861">
    <property type="entry name" value="Mechanosensitive channel protein MscS (YggB), transmembrane region"/>
    <property type="match status" value="1"/>
</dbReference>
<evidence type="ECO:0000313" key="12">
    <source>
        <dbReference type="Proteomes" id="UP000199488"/>
    </source>
</evidence>
<comment type="similarity">
    <text evidence="2">Belongs to the MscS (TC 1.A.23) family.</text>
</comment>
<dbReference type="RefSeq" id="WP_245723985.1">
    <property type="nucleotide sequence ID" value="NZ_FNNC01000001.1"/>
</dbReference>
<keyword evidence="4 7" id="KW-0812">Transmembrane</keyword>
<dbReference type="EMBL" id="FNNC01000001">
    <property type="protein sequence ID" value="SDW01147.1"/>
    <property type="molecule type" value="Genomic_DNA"/>
</dbReference>
<dbReference type="Pfam" id="PF21088">
    <property type="entry name" value="MS_channel_1st"/>
    <property type="match status" value="1"/>
</dbReference>
<evidence type="ECO:0000256" key="6">
    <source>
        <dbReference type="ARBA" id="ARBA00023136"/>
    </source>
</evidence>
<keyword evidence="12" id="KW-1185">Reference proteome</keyword>
<feature type="domain" description="Mechanosensitive ion channel MscS C-terminal" evidence="9">
    <location>
        <begin position="260"/>
        <end position="347"/>
    </location>
</feature>
<feature type="domain" description="Mechanosensitive ion channel transmembrane helices 2/3" evidence="10">
    <location>
        <begin position="146"/>
        <end position="186"/>
    </location>
</feature>
<evidence type="ECO:0000256" key="5">
    <source>
        <dbReference type="ARBA" id="ARBA00022989"/>
    </source>
</evidence>
<name>A0A1H2Q1X8_9BACI</name>
<dbReference type="Gene3D" id="1.10.287.1260">
    <property type="match status" value="1"/>
</dbReference>
<reference evidence="11 12" key="1">
    <citation type="submission" date="2016-10" db="EMBL/GenBank/DDBJ databases">
        <authorList>
            <person name="de Groot N.N."/>
        </authorList>
    </citation>
    <scope>NUCLEOTIDE SEQUENCE [LARGE SCALE GENOMIC DNA]</scope>
    <source>
        <strain evidence="11 12">DSM 23126</strain>
    </source>
</reference>
<comment type="subcellular location">
    <subcellularLocation>
        <location evidence="1">Cell membrane</location>
        <topology evidence="1">Multi-pass membrane protein</topology>
    </subcellularLocation>
</comment>